<organism evidence="8">
    <name type="scientific">marine metagenome</name>
    <dbReference type="NCBI Taxonomy" id="408172"/>
    <lineage>
        <taxon>unclassified sequences</taxon>
        <taxon>metagenomes</taxon>
        <taxon>ecological metagenomes</taxon>
    </lineage>
</organism>
<dbReference type="GO" id="GO:0071555">
    <property type="term" value="P:cell wall organization"/>
    <property type="evidence" value="ECO:0007669"/>
    <property type="project" value="UniProtKB-KW"/>
</dbReference>
<dbReference type="PANTHER" id="PTHR36174:SF1">
    <property type="entry name" value="LIPID II:GLYCINE GLYCYLTRANSFERASE"/>
    <property type="match status" value="1"/>
</dbReference>
<dbReference type="AlphaFoldDB" id="A0A381SU14"/>
<dbReference type="PROSITE" id="PS51191">
    <property type="entry name" value="FEMABX"/>
    <property type="match status" value="1"/>
</dbReference>
<keyword evidence="5" id="KW-0012">Acyltransferase</keyword>
<sequence length="322" mass="37571">MISIRKFGEKNSSQWDLFVRHSNNGTLFHLRRFINYHPKDRFEDHSLEFYKNNHLFAVLPAAKVTQNEKTLLISHPGATIGSFVVPENLSIANAIDLVKELVVYVHEQNFNGIRINLPPVFYQKRLSNYIDFSLFKNGFSYYKREITSTLFLEKSLDRNLRKFKPSHRRAIFKAQKKGIEIRVSKRINEFYRILKNNLKIRHGVEPTHTLGELKSLQQLFPDKINLFGAFFEGEMIAGVVNFIVNPQVVLAFYISHKEEFQDFRAVNLLFYSIFEWAIQNGFKIYDFGTFTVNGNPNMGLGRFKENFGASGVFRDILEIQLN</sequence>
<evidence type="ECO:0000256" key="2">
    <source>
        <dbReference type="ARBA" id="ARBA00022679"/>
    </source>
</evidence>
<keyword evidence="6" id="KW-0961">Cell wall biogenesis/degradation</keyword>
<dbReference type="GO" id="GO:0016755">
    <property type="term" value="F:aminoacyltransferase activity"/>
    <property type="evidence" value="ECO:0007669"/>
    <property type="project" value="InterPro"/>
</dbReference>
<dbReference type="Gene3D" id="3.40.630.30">
    <property type="match status" value="1"/>
</dbReference>
<evidence type="ECO:0000256" key="6">
    <source>
        <dbReference type="ARBA" id="ARBA00023316"/>
    </source>
</evidence>
<dbReference type="GO" id="GO:0008360">
    <property type="term" value="P:regulation of cell shape"/>
    <property type="evidence" value="ECO:0007669"/>
    <property type="project" value="UniProtKB-KW"/>
</dbReference>
<evidence type="ECO:0000256" key="1">
    <source>
        <dbReference type="ARBA" id="ARBA00009943"/>
    </source>
</evidence>
<dbReference type="Pfam" id="PF13480">
    <property type="entry name" value="Acetyltransf_6"/>
    <property type="match status" value="1"/>
</dbReference>
<name>A0A381SU14_9ZZZZ</name>
<evidence type="ECO:0000313" key="8">
    <source>
        <dbReference type="EMBL" id="SVA06979.1"/>
    </source>
</evidence>
<evidence type="ECO:0000259" key="7">
    <source>
        <dbReference type="Pfam" id="PF13480"/>
    </source>
</evidence>
<dbReference type="InterPro" id="IPR003447">
    <property type="entry name" value="FEMABX"/>
</dbReference>
<evidence type="ECO:0000256" key="3">
    <source>
        <dbReference type="ARBA" id="ARBA00022960"/>
    </source>
</evidence>
<comment type="similarity">
    <text evidence="1">Belongs to the FemABX family.</text>
</comment>
<dbReference type="InterPro" id="IPR016181">
    <property type="entry name" value="Acyl_CoA_acyltransferase"/>
</dbReference>
<dbReference type="SUPFAM" id="SSF55729">
    <property type="entry name" value="Acyl-CoA N-acyltransferases (Nat)"/>
    <property type="match status" value="1"/>
</dbReference>
<dbReference type="EMBL" id="UINC01003513">
    <property type="protein sequence ID" value="SVA06979.1"/>
    <property type="molecule type" value="Genomic_DNA"/>
</dbReference>
<gene>
    <name evidence="8" type="ORF">METZ01_LOCUS59833</name>
</gene>
<accession>A0A381SU14</accession>
<dbReference type="GO" id="GO:0009252">
    <property type="term" value="P:peptidoglycan biosynthetic process"/>
    <property type="evidence" value="ECO:0007669"/>
    <property type="project" value="UniProtKB-KW"/>
</dbReference>
<keyword evidence="4" id="KW-0573">Peptidoglycan synthesis</keyword>
<dbReference type="InterPro" id="IPR050644">
    <property type="entry name" value="PG_Glycine_Bridge_Synth"/>
</dbReference>
<reference evidence="8" key="1">
    <citation type="submission" date="2018-05" db="EMBL/GenBank/DDBJ databases">
        <authorList>
            <person name="Lanie J.A."/>
            <person name="Ng W.-L."/>
            <person name="Kazmierczak K.M."/>
            <person name="Andrzejewski T.M."/>
            <person name="Davidsen T.M."/>
            <person name="Wayne K.J."/>
            <person name="Tettelin H."/>
            <person name="Glass J.I."/>
            <person name="Rusch D."/>
            <person name="Podicherti R."/>
            <person name="Tsui H.-C.T."/>
            <person name="Winkler M.E."/>
        </authorList>
    </citation>
    <scope>NUCLEOTIDE SEQUENCE</scope>
</reference>
<proteinExistence type="inferred from homology"/>
<keyword evidence="2" id="KW-0808">Transferase</keyword>
<protein>
    <recommendedName>
        <fullName evidence="7">BioF2-like acetyltransferase domain-containing protein</fullName>
    </recommendedName>
</protein>
<dbReference type="PANTHER" id="PTHR36174">
    <property type="entry name" value="LIPID II:GLYCINE GLYCYLTRANSFERASE"/>
    <property type="match status" value="1"/>
</dbReference>
<feature type="domain" description="BioF2-like acetyltransferase" evidence="7">
    <location>
        <begin position="162"/>
        <end position="289"/>
    </location>
</feature>
<evidence type="ECO:0000256" key="5">
    <source>
        <dbReference type="ARBA" id="ARBA00023315"/>
    </source>
</evidence>
<keyword evidence="3" id="KW-0133">Cell shape</keyword>
<dbReference type="InterPro" id="IPR038740">
    <property type="entry name" value="BioF2-like_GNAT_dom"/>
</dbReference>
<evidence type="ECO:0000256" key="4">
    <source>
        <dbReference type="ARBA" id="ARBA00022984"/>
    </source>
</evidence>